<comment type="caution">
    <text evidence="3">The sequence shown here is derived from an EMBL/GenBank/DDBJ whole genome shotgun (WGS) entry which is preliminary data.</text>
</comment>
<dbReference type="OrthoDB" id="10434691at2759"/>
<dbReference type="OMA" id="SISCLWE"/>
<protein>
    <submittedName>
        <fullName evidence="3">Uncharacterized protein</fullName>
    </submittedName>
</protein>
<organism evidence="3 4">
    <name type="scientific">Leptomonas pyrrhocoris</name>
    <name type="common">Firebug parasite</name>
    <dbReference type="NCBI Taxonomy" id="157538"/>
    <lineage>
        <taxon>Eukaryota</taxon>
        <taxon>Discoba</taxon>
        <taxon>Euglenozoa</taxon>
        <taxon>Kinetoplastea</taxon>
        <taxon>Metakinetoplastina</taxon>
        <taxon>Trypanosomatida</taxon>
        <taxon>Trypanosomatidae</taxon>
        <taxon>Leishmaniinae</taxon>
        <taxon>Leptomonas</taxon>
    </lineage>
</organism>
<dbReference type="RefSeq" id="XP_015653262.1">
    <property type="nucleotide sequence ID" value="XM_015807977.1"/>
</dbReference>
<dbReference type="VEuPathDB" id="TriTrypDB:LpyrH10_27_0060"/>
<feature type="transmembrane region" description="Helical" evidence="2">
    <location>
        <begin position="178"/>
        <end position="200"/>
    </location>
</feature>
<accession>A0A0M9FRY1</accession>
<dbReference type="Proteomes" id="UP000037923">
    <property type="component" value="Unassembled WGS sequence"/>
</dbReference>
<dbReference type="RefSeq" id="XP_015653263.1">
    <property type="nucleotide sequence ID" value="XM_015807978.1"/>
</dbReference>
<sequence length="204" mass="22642">MSAKVAANNEDPSDQRNEKEEPICSEKLKVEPYGHDSDKAESSHLTYLHRMVTEDPAHEPYRIAGIVVTGVALVTAIGSVITAGVMWQHAYDYKGKGADRVLYASLYIFTLVESCLSFVAMLVDFSELFFRPSVVLIRDRTDLKFAGRCVTVLLLCLGAIYSFIVPIVLKDRQPKTSAALCIIPAVRFVALIIFFAILIIDSRL</sequence>
<keyword evidence="2" id="KW-0472">Membrane</keyword>
<dbReference type="RefSeq" id="XP_015653261.1">
    <property type="nucleotide sequence ID" value="XM_015807976.1"/>
</dbReference>
<dbReference type="GeneID" id="26909134"/>
<name>A0A0M9FRY1_LEPPY</name>
<evidence type="ECO:0000313" key="4">
    <source>
        <dbReference type="Proteomes" id="UP000037923"/>
    </source>
</evidence>
<keyword evidence="2" id="KW-1133">Transmembrane helix</keyword>
<dbReference type="AlphaFoldDB" id="A0A0M9FRY1"/>
<feature type="transmembrane region" description="Helical" evidence="2">
    <location>
        <begin position="145"/>
        <end position="169"/>
    </location>
</feature>
<evidence type="ECO:0000313" key="3">
    <source>
        <dbReference type="EMBL" id="KPA74825.1"/>
    </source>
</evidence>
<feature type="compositionally biased region" description="Basic and acidic residues" evidence="1">
    <location>
        <begin position="13"/>
        <end position="28"/>
    </location>
</feature>
<proteinExistence type="predicted"/>
<dbReference type="RefSeq" id="XP_015653264.1">
    <property type="nucleotide sequence ID" value="XM_015807979.1"/>
</dbReference>
<feature type="transmembrane region" description="Helical" evidence="2">
    <location>
        <begin position="101"/>
        <end position="125"/>
    </location>
</feature>
<feature type="transmembrane region" description="Helical" evidence="2">
    <location>
        <begin position="63"/>
        <end position="89"/>
    </location>
</feature>
<keyword evidence="4" id="KW-1185">Reference proteome</keyword>
<evidence type="ECO:0000256" key="1">
    <source>
        <dbReference type="SAM" id="MobiDB-lite"/>
    </source>
</evidence>
<gene>
    <name evidence="3" type="ORF">ABB37_08851</name>
</gene>
<dbReference type="EMBL" id="LGTL01000027">
    <property type="protein sequence ID" value="KPA74824.1"/>
    <property type="molecule type" value="Genomic_DNA"/>
</dbReference>
<feature type="region of interest" description="Disordered" evidence="1">
    <location>
        <begin position="1"/>
        <end position="28"/>
    </location>
</feature>
<dbReference type="EMBL" id="LGTL01000027">
    <property type="protein sequence ID" value="KPA74825.1"/>
    <property type="molecule type" value="Genomic_DNA"/>
</dbReference>
<dbReference type="EMBL" id="LGTL01000027">
    <property type="protein sequence ID" value="KPA74822.1"/>
    <property type="molecule type" value="Genomic_DNA"/>
</dbReference>
<dbReference type="EMBL" id="LGTL01000027">
    <property type="protein sequence ID" value="KPA74823.1"/>
    <property type="molecule type" value="Genomic_DNA"/>
</dbReference>
<evidence type="ECO:0000256" key="2">
    <source>
        <dbReference type="SAM" id="Phobius"/>
    </source>
</evidence>
<keyword evidence="2" id="KW-0812">Transmembrane</keyword>
<reference evidence="3 4" key="1">
    <citation type="submission" date="2015-07" db="EMBL/GenBank/DDBJ databases">
        <title>High-quality genome of monoxenous trypanosomatid Leptomonas pyrrhocoris.</title>
        <authorList>
            <person name="Flegontov P."/>
            <person name="Butenko A."/>
            <person name="Firsov S."/>
            <person name="Vlcek C."/>
            <person name="Logacheva M.D."/>
            <person name="Field M."/>
            <person name="Filatov D."/>
            <person name="Flegontova O."/>
            <person name="Gerasimov E."/>
            <person name="Jackson A.P."/>
            <person name="Kelly S."/>
            <person name="Opperdoes F."/>
            <person name="O'Reilly A."/>
            <person name="Votypka J."/>
            <person name="Yurchenko V."/>
            <person name="Lukes J."/>
        </authorList>
    </citation>
    <scope>NUCLEOTIDE SEQUENCE [LARGE SCALE GENOMIC DNA]</scope>
    <source>
        <strain evidence="3">H10</strain>
    </source>
</reference>